<comment type="caution">
    <text evidence="2">The sequence shown here is derived from an EMBL/GenBank/DDBJ whole genome shotgun (WGS) entry which is preliminary data.</text>
</comment>
<protein>
    <submittedName>
        <fullName evidence="2">DUF4351 domain-containing protein</fullName>
    </submittedName>
</protein>
<dbReference type="Pfam" id="PF14261">
    <property type="entry name" value="DUF4351"/>
    <property type="match status" value="1"/>
</dbReference>
<gene>
    <name evidence="2" type="ORF">ENR15_03165</name>
</gene>
<dbReference type="PANTHER" id="PTHR35586:SF1">
    <property type="entry name" value="SLL1691 PROTEIN"/>
    <property type="match status" value="1"/>
</dbReference>
<feature type="domain" description="DUF4351" evidence="1">
    <location>
        <begin position="25"/>
        <end position="78"/>
    </location>
</feature>
<dbReference type="InterPro" id="IPR025587">
    <property type="entry name" value="DUF4351"/>
</dbReference>
<sequence>MEIITSWMEVGLQRGLETGLQTGIQRETGLVLRQIERRLGGLNPTLAARIRQLPIEVVEALGEAMLDFQTEADLVNWLQQHQE</sequence>
<reference evidence="2" key="1">
    <citation type="journal article" date="2020" name="mSystems">
        <title>Genome- and Community-Level Interaction Insights into Carbon Utilization and Element Cycling Functions of Hydrothermarchaeota in Hydrothermal Sediment.</title>
        <authorList>
            <person name="Zhou Z."/>
            <person name="Liu Y."/>
            <person name="Xu W."/>
            <person name="Pan J."/>
            <person name="Luo Z.H."/>
            <person name="Li M."/>
        </authorList>
    </citation>
    <scope>NUCLEOTIDE SEQUENCE [LARGE SCALE GENOMIC DNA]</scope>
    <source>
        <strain evidence="2">SpSt-374</strain>
    </source>
</reference>
<dbReference type="EMBL" id="DSPX01000029">
    <property type="protein sequence ID" value="HGF99678.1"/>
    <property type="molecule type" value="Genomic_DNA"/>
</dbReference>
<organism evidence="2">
    <name type="scientific">Planktothricoides sp. SpSt-374</name>
    <dbReference type="NCBI Taxonomy" id="2282167"/>
    <lineage>
        <taxon>Bacteria</taxon>
        <taxon>Bacillati</taxon>
        <taxon>Cyanobacteriota</taxon>
        <taxon>Cyanophyceae</taxon>
        <taxon>Oscillatoriophycideae</taxon>
        <taxon>Oscillatoriales</taxon>
        <taxon>Oscillatoriaceae</taxon>
        <taxon>Planktothricoides</taxon>
    </lineage>
</organism>
<evidence type="ECO:0000313" key="2">
    <source>
        <dbReference type="EMBL" id="HGF99678.1"/>
    </source>
</evidence>
<dbReference type="AlphaFoldDB" id="A0A7C3VFE6"/>
<evidence type="ECO:0000259" key="1">
    <source>
        <dbReference type="Pfam" id="PF14261"/>
    </source>
</evidence>
<dbReference type="PANTHER" id="PTHR35586">
    <property type="entry name" value="SLL1691 PROTEIN"/>
    <property type="match status" value="1"/>
</dbReference>
<proteinExistence type="predicted"/>
<accession>A0A7C3VFE6</accession>
<name>A0A7C3VFE6_9CYAN</name>